<evidence type="ECO:0000256" key="14">
    <source>
        <dbReference type="RuleBase" id="RU003587"/>
    </source>
</evidence>
<dbReference type="InterPro" id="IPR014001">
    <property type="entry name" value="Helicase_ATP-bd"/>
</dbReference>
<evidence type="ECO:0000256" key="2">
    <source>
        <dbReference type="ARBA" id="ARBA00008533"/>
    </source>
</evidence>
<dbReference type="Gene3D" id="3.40.50.300">
    <property type="entry name" value="P-loop containing nucleotide triphosphate hydrolases"/>
    <property type="match status" value="3"/>
</dbReference>
<dbReference type="Pfam" id="PF04851">
    <property type="entry name" value="ResIII"/>
    <property type="match status" value="1"/>
</dbReference>
<dbReference type="InterPro" id="IPR027417">
    <property type="entry name" value="P-loop_NTPase"/>
</dbReference>
<feature type="coiled-coil region" evidence="15">
    <location>
        <begin position="593"/>
        <end position="637"/>
    </location>
</feature>
<comment type="subcellular location">
    <subcellularLocation>
        <location evidence="1 13 14">Cytoplasm</location>
    </subcellularLocation>
</comment>
<comment type="function">
    <text evidence="13">The UvrABC repair system catalyzes the recognition and processing of DNA lesions. A damage recognition complex composed of 2 UvrA and 2 UvrB subunits scans DNA for abnormalities. Upon binding of the UvrA(2)B(2) complex to a putative damaged site, the DNA wraps around one UvrB monomer. DNA wrap is dependent on ATP binding by UvrB and probably causes local melting of the DNA helix, facilitating insertion of UvrB beta-hairpin between the DNA strands. Then UvrB probes one DNA strand for the presence of a lesion. If a lesion is found the UvrA subunits dissociate and the UvrB-DNA preincision complex is formed. This complex is subsequently bound by UvrC and the second UvrB is released. If no lesion is found, the DNA wraps around the other UvrB subunit that will check the other stand for damage.</text>
</comment>
<gene>
    <name evidence="13 19" type="primary">uvrB</name>
    <name evidence="19" type="ORF">CSEC_1773</name>
</gene>
<dbReference type="PROSITE" id="PS51192">
    <property type="entry name" value="HELICASE_ATP_BIND_1"/>
    <property type="match status" value="1"/>
</dbReference>
<dbReference type="CDD" id="cd17916">
    <property type="entry name" value="DEXHc_UvrB"/>
    <property type="match status" value="1"/>
</dbReference>
<evidence type="ECO:0000256" key="3">
    <source>
        <dbReference type="ARBA" id="ARBA00022490"/>
    </source>
</evidence>
<dbReference type="PANTHER" id="PTHR24029">
    <property type="entry name" value="UVRABC SYSTEM PROTEIN B"/>
    <property type="match status" value="1"/>
</dbReference>
<dbReference type="PANTHER" id="PTHR24029:SF0">
    <property type="entry name" value="UVRABC SYSTEM PROTEIN B"/>
    <property type="match status" value="1"/>
</dbReference>
<dbReference type="Pfam" id="PF17757">
    <property type="entry name" value="UvrB_inter"/>
    <property type="match status" value="1"/>
</dbReference>
<dbReference type="PROSITE" id="PS51194">
    <property type="entry name" value="HELICASE_CTER"/>
    <property type="match status" value="1"/>
</dbReference>
<dbReference type="CDD" id="cd18790">
    <property type="entry name" value="SF2_C_UvrB"/>
    <property type="match status" value="1"/>
</dbReference>
<keyword evidence="10 13" id="KW-0742">SOS response</keyword>
<dbReference type="Proteomes" id="UP000031552">
    <property type="component" value="Unassembled WGS sequence"/>
</dbReference>
<evidence type="ECO:0000256" key="10">
    <source>
        <dbReference type="ARBA" id="ARBA00023236"/>
    </source>
</evidence>
<dbReference type="Gene3D" id="4.10.860.10">
    <property type="entry name" value="UVR domain"/>
    <property type="match status" value="1"/>
</dbReference>
<evidence type="ECO:0000256" key="5">
    <source>
        <dbReference type="ARBA" id="ARBA00022763"/>
    </source>
</evidence>
<evidence type="ECO:0000256" key="4">
    <source>
        <dbReference type="ARBA" id="ARBA00022741"/>
    </source>
</evidence>
<accession>A0A090E1F4</accession>
<evidence type="ECO:0000313" key="19">
    <source>
        <dbReference type="EMBL" id="CDR34584.1"/>
    </source>
</evidence>
<dbReference type="PROSITE" id="PS50151">
    <property type="entry name" value="UVR"/>
    <property type="match status" value="1"/>
</dbReference>
<comment type="caution">
    <text evidence="19">The sequence shown here is derived from an EMBL/GenBank/DDBJ whole genome shotgun (WGS) entry which is preliminary data.</text>
</comment>
<evidence type="ECO:0000259" key="17">
    <source>
        <dbReference type="PROSITE" id="PS51192"/>
    </source>
</evidence>
<dbReference type="eggNOG" id="COG0556">
    <property type="taxonomic scope" value="Bacteria"/>
</dbReference>
<dbReference type="GO" id="GO:0016887">
    <property type="term" value="F:ATP hydrolysis activity"/>
    <property type="evidence" value="ECO:0007669"/>
    <property type="project" value="InterPro"/>
</dbReference>
<feature type="domain" description="UVR" evidence="16">
    <location>
        <begin position="621"/>
        <end position="656"/>
    </location>
</feature>
<name>A0A090E1F4_9BACT</name>
<dbReference type="Pfam" id="PF12344">
    <property type="entry name" value="UvrB"/>
    <property type="match status" value="1"/>
</dbReference>
<keyword evidence="5 13" id="KW-0227">DNA damage</keyword>
<dbReference type="GO" id="GO:0006289">
    <property type="term" value="P:nucleotide-excision repair"/>
    <property type="evidence" value="ECO:0007669"/>
    <property type="project" value="UniProtKB-UniRule"/>
</dbReference>
<keyword evidence="4 13" id="KW-0547">Nucleotide-binding</keyword>
<dbReference type="SMART" id="SM00490">
    <property type="entry name" value="HELICc"/>
    <property type="match status" value="1"/>
</dbReference>
<evidence type="ECO:0000256" key="1">
    <source>
        <dbReference type="ARBA" id="ARBA00004496"/>
    </source>
</evidence>
<evidence type="ECO:0000259" key="18">
    <source>
        <dbReference type="PROSITE" id="PS51194"/>
    </source>
</evidence>
<keyword evidence="15" id="KW-0175">Coiled coil</keyword>
<dbReference type="Pfam" id="PF00271">
    <property type="entry name" value="Helicase_C"/>
    <property type="match status" value="1"/>
</dbReference>
<evidence type="ECO:0000259" key="16">
    <source>
        <dbReference type="PROSITE" id="PS50151"/>
    </source>
</evidence>
<dbReference type="NCBIfam" id="NF003673">
    <property type="entry name" value="PRK05298.1"/>
    <property type="match status" value="1"/>
</dbReference>
<evidence type="ECO:0000256" key="11">
    <source>
        <dbReference type="ARBA" id="ARBA00026033"/>
    </source>
</evidence>
<dbReference type="InterPro" id="IPR036876">
    <property type="entry name" value="UVR_dom_sf"/>
</dbReference>
<dbReference type="GO" id="GO:0009432">
    <property type="term" value="P:SOS response"/>
    <property type="evidence" value="ECO:0007669"/>
    <property type="project" value="UniProtKB-UniRule"/>
</dbReference>
<dbReference type="OrthoDB" id="9806651at2"/>
<dbReference type="GO" id="GO:0005524">
    <property type="term" value="F:ATP binding"/>
    <property type="evidence" value="ECO:0007669"/>
    <property type="project" value="UniProtKB-UniRule"/>
</dbReference>
<evidence type="ECO:0000256" key="8">
    <source>
        <dbReference type="ARBA" id="ARBA00022881"/>
    </source>
</evidence>
<sequence>MFRLKTDYMPKGDQPRAIEQLTDGVLSGAPSQVLLGVTGSGKTFTMANIIVNVQRPTLILAHNKTLAAQLYQEFKGFFPDNAVEYFVSYYDYYQPEAYIPRTDTYIEKDLSINDRIDKMRLSATRSLLERSDVIIVASVSCIYGLGSPEYYKGMNLTLAVNEKRRRDDILMHLVEMQYKRNDYDFARSTFRVRGDVLDIFPAYEDELAYRIEFFGDEIERIFEIDPLTGRPRRTLNSITIYPGSHHVTPEEVRIDAMETIKEEMKERIKWFEERNLLIEAQRIDQRTRHDLEMIKEIGFCKGIENYSRHFSKRNPGDPPPCLIDYFPSDYLLFIDESHQTVPQLHAMYNGDRARKQALVDYGFRLPSAYDNRPLKFDETYKRFHQVVYVSATPAAFEVKEAGGVVVEQIIRPTGLLDPEITIRKASDQIDDCLEEIRKEVGEGGRVLVTTLTKRLSEELTNYLLELGIKAKYLHSDIDTLERMQIINELRQGNFDVLVGINLLREGLDIPEVTLVAILDADKEGFLRSETSLVQTCGRAARNSLGRVVMYADKMTDSIKAALAITERRREIQRTYNSRNNITPTTVKRHISPLVEEVEELAELETKKATKQESLLSLDDIQKKQRECELKMKEAAKNMEFEEAAKWRDLMRKYQQMELLLSGQSG</sequence>
<dbReference type="SUPFAM" id="SSF52540">
    <property type="entry name" value="P-loop containing nucleoside triphosphate hydrolases"/>
    <property type="match status" value="2"/>
</dbReference>
<proteinExistence type="inferred from homology"/>
<comment type="similarity">
    <text evidence="2 13 14">Belongs to the UvrB family.</text>
</comment>
<dbReference type="SUPFAM" id="SSF46600">
    <property type="entry name" value="C-terminal UvrC-binding domain of UvrB"/>
    <property type="match status" value="1"/>
</dbReference>
<dbReference type="GO" id="GO:0009381">
    <property type="term" value="F:excinuclease ABC activity"/>
    <property type="evidence" value="ECO:0007669"/>
    <property type="project" value="UniProtKB-UniRule"/>
</dbReference>
<keyword evidence="8 13" id="KW-0267">Excision nuclease</keyword>
<keyword evidence="9 13" id="KW-0234">DNA repair</keyword>
<feature type="domain" description="Helicase ATP-binding" evidence="17">
    <location>
        <begin position="23"/>
        <end position="176"/>
    </location>
</feature>
<reference evidence="19" key="1">
    <citation type="submission" date="2013-12" db="EMBL/GenBank/DDBJ databases">
        <authorList>
            <person name="Linke B."/>
        </authorList>
    </citation>
    <scope>NUCLEOTIDE SEQUENCE [LARGE SCALE GENOMIC DNA]</scope>
    <source>
        <strain evidence="19">CRIB-18</strain>
    </source>
</reference>
<dbReference type="InterPro" id="IPR001943">
    <property type="entry name" value="UVR_dom"/>
</dbReference>
<evidence type="ECO:0000256" key="9">
    <source>
        <dbReference type="ARBA" id="ARBA00023204"/>
    </source>
</evidence>
<dbReference type="InterPro" id="IPR001650">
    <property type="entry name" value="Helicase_C-like"/>
</dbReference>
<dbReference type="SMART" id="SM00487">
    <property type="entry name" value="DEXDc"/>
    <property type="match status" value="1"/>
</dbReference>
<dbReference type="GO" id="GO:0005737">
    <property type="term" value="C:cytoplasm"/>
    <property type="evidence" value="ECO:0007669"/>
    <property type="project" value="UniProtKB-SubCell"/>
</dbReference>
<dbReference type="AlphaFoldDB" id="A0A090E1F4"/>
<evidence type="ECO:0000256" key="7">
    <source>
        <dbReference type="ARBA" id="ARBA00022840"/>
    </source>
</evidence>
<evidence type="ECO:0000313" key="20">
    <source>
        <dbReference type="Proteomes" id="UP000031552"/>
    </source>
</evidence>
<dbReference type="GO" id="GO:0003677">
    <property type="term" value="F:DNA binding"/>
    <property type="evidence" value="ECO:0007669"/>
    <property type="project" value="UniProtKB-UniRule"/>
</dbReference>
<keyword evidence="6 13" id="KW-0228">DNA excision</keyword>
<feature type="binding site" evidence="13">
    <location>
        <begin position="36"/>
        <end position="43"/>
    </location>
    <ligand>
        <name>ATP</name>
        <dbReference type="ChEBI" id="CHEBI:30616"/>
    </ligand>
</feature>
<feature type="domain" description="Helicase C-terminal" evidence="18">
    <location>
        <begin position="428"/>
        <end position="590"/>
    </location>
</feature>
<evidence type="ECO:0000256" key="15">
    <source>
        <dbReference type="SAM" id="Coils"/>
    </source>
</evidence>
<dbReference type="NCBIfam" id="TIGR00631">
    <property type="entry name" value="uvrb"/>
    <property type="match status" value="1"/>
</dbReference>
<evidence type="ECO:0000256" key="6">
    <source>
        <dbReference type="ARBA" id="ARBA00022769"/>
    </source>
</evidence>
<comment type="subunit">
    <text evidence="11 13 14">Forms a heterotetramer with UvrA during the search for lesions. Interacts with UvrC in an incision complex.</text>
</comment>
<dbReference type="STRING" id="1437425.CSEC_1773"/>
<dbReference type="InterPro" id="IPR004807">
    <property type="entry name" value="UvrB"/>
</dbReference>
<keyword evidence="20" id="KW-1185">Reference proteome</keyword>
<dbReference type="InterPro" id="IPR006935">
    <property type="entry name" value="Helicase/UvrB_N"/>
</dbReference>
<dbReference type="GO" id="GO:0009380">
    <property type="term" value="C:excinuclease repair complex"/>
    <property type="evidence" value="ECO:0007669"/>
    <property type="project" value="InterPro"/>
</dbReference>
<dbReference type="InterPro" id="IPR041471">
    <property type="entry name" value="UvrB_inter"/>
</dbReference>
<protein>
    <recommendedName>
        <fullName evidence="12 13">UvrABC system protein B</fullName>
        <shortName evidence="13">Protein UvrB</shortName>
    </recommendedName>
    <alternativeName>
        <fullName evidence="13">Excinuclease ABC subunit B</fullName>
    </alternativeName>
</protein>
<reference evidence="19" key="2">
    <citation type="submission" date="2014-09" db="EMBL/GenBank/DDBJ databases">
        <title>Criblamydia sequanensis harbors a mega-plasmid encoding arsenite resistance.</title>
        <authorList>
            <person name="Bertelli C."/>
            <person name="Goesmann A."/>
            <person name="Greub G."/>
        </authorList>
    </citation>
    <scope>NUCLEOTIDE SEQUENCE [LARGE SCALE GENOMIC DNA]</scope>
    <source>
        <strain evidence="19">CRIB-18</strain>
    </source>
</reference>
<keyword evidence="7 13" id="KW-0067">ATP-binding</keyword>
<dbReference type="RefSeq" id="WP_041018094.1">
    <property type="nucleotide sequence ID" value="NZ_CCEJ010000008.1"/>
</dbReference>
<evidence type="ECO:0000256" key="13">
    <source>
        <dbReference type="HAMAP-Rule" id="MF_00204"/>
    </source>
</evidence>
<dbReference type="EMBL" id="CCEJ010000008">
    <property type="protein sequence ID" value="CDR34584.1"/>
    <property type="molecule type" value="Genomic_DNA"/>
</dbReference>
<dbReference type="HAMAP" id="MF_00204">
    <property type="entry name" value="UvrB"/>
    <property type="match status" value="1"/>
</dbReference>
<dbReference type="InterPro" id="IPR024759">
    <property type="entry name" value="UvrB_YAD/RRR_dom"/>
</dbReference>
<comment type="domain">
    <text evidence="13">The beta-hairpin motif is involved in DNA binding.</text>
</comment>
<evidence type="ECO:0000256" key="12">
    <source>
        <dbReference type="ARBA" id="ARBA00029504"/>
    </source>
</evidence>
<keyword evidence="3 13" id="KW-0963">Cytoplasm</keyword>
<dbReference type="Pfam" id="PF02151">
    <property type="entry name" value="UVR"/>
    <property type="match status" value="1"/>
</dbReference>
<feature type="short sequence motif" description="Beta-hairpin" evidence="13">
    <location>
        <begin position="89"/>
        <end position="112"/>
    </location>
</feature>
<organism evidence="19 20">
    <name type="scientific">Candidatus Criblamydia sequanensis CRIB-18</name>
    <dbReference type="NCBI Taxonomy" id="1437425"/>
    <lineage>
        <taxon>Bacteria</taxon>
        <taxon>Pseudomonadati</taxon>
        <taxon>Chlamydiota</taxon>
        <taxon>Chlamydiia</taxon>
        <taxon>Parachlamydiales</taxon>
        <taxon>Candidatus Criblamydiaceae</taxon>
        <taxon>Candidatus Criblamydia</taxon>
    </lineage>
</organism>